<dbReference type="Proteomes" id="UP000235371">
    <property type="component" value="Unassembled WGS sequence"/>
</dbReference>
<evidence type="ECO:0000313" key="2">
    <source>
        <dbReference type="Proteomes" id="UP000235371"/>
    </source>
</evidence>
<accession>A0A2J6T4D8</accession>
<gene>
    <name evidence="1" type="ORF">K444DRAFT_24498</name>
</gene>
<reference evidence="1 2" key="1">
    <citation type="submission" date="2016-04" db="EMBL/GenBank/DDBJ databases">
        <title>A degradative enzymes factory behind the ericoid mycorrhizal symbiosis.</title>
        <authorList>
            <consortium name="DOE Joint Genome Institute"/>
            <person name="Martino E."/>
            <person name="Morin E."/>
            <person name="Grelet G."/>
            <person name="Kuo A."/>
            <person name="Kohler A."/>
            <person name="Daghino S."/>
            <person name="Barry K."/>
            <person name="Choi C."/>
            <person name="Cichocki N."/>
            <person name="Clum A."/>
            <person name="Copeland A."/>
            <person name="Hainaut M."/>
            <person name="Haridas S."/>
            <person name="Labutti K."/>
            <person name="Lindquist E."/>
            <person name="Lipzen A."/>
            <person name="Khouja H.-R."/>
            <person name="Murat C."/>
            <person name="Ohm R."/>
            <person name="Olson A."/>
            <person name="Spatafora J."/>
            <person name="Veneault-Fourrey C."/>
            <person name="Henrissat B."/>
            <person name="Grigoriev I."/>
            <person name="Martin F."/>
            <person name="Perotto S."/>
        </authorList>
    </citation>
    <scope>NUCLEOTIDE SEQUENCE [LARGE SCALE GENOMIC DNA]</scope>
    <source>
        <strain evidence="1 2">E</strain>
    </source>
</reference>
<sequence>MGREGGLKRQVRKPFSGGQIICIYSGVSVLIMKLRSQVINSISSYFGWRKGGDLAYSQPTLQNFNHSLRRTRPKVLQLAGVGAKPKDAGIATVLRASVALRNIAVSNVYRA</sequence>
<name>A0A2J6T4D8_9HELO</name>
<dbReference type="InParanoid" id="A0A2J6T4D8"/>
<evidence type="ECO:0000313" key="1">
    <source>
        <dbReference type="EMBL" id="PMD57793.1"/>
    </source>
</evidence>
<dbReference type="AlphaFoldDB" id="A0A2J6T4D8"/>
<dbReference type="RefSeq" id="XP_024734697.1">
    <property type="nucleotide sequence ID" value="XM_024871310.1"/>
</dbReference>
<dbReference type="EMBL" id="KZ613843">
    <property type="protein sequence ID" value="PMD57793.1"/>
    <property type="molecule type" value="Genomic_DNA"/>
</dbReference>
<proteinExistence type="predicted"/>
<keyword evidence="2" id="KW-1185">Reference proteome</keyword>
<dbReference type="GeneID" id="36579392"/>
<protein>
    <submittedName>
        <fullName evidence="1">Uncharacterized protein</fullName>
    </submittedName>
</protein>
<organism evidence="1 2">
    <name type="scientific">Hyaloscypha bicolor E</name>
    <dbReference type="NCBI Taxonomy" id="1095630"/>
    <lineage>
        <taxon>Eukaryota</taxon>
        <taxon>Fungi</taxon>
        <taxon>Dikarya</taxon>
        <taxon>Ascomycota</taxon>
        <taxon>Pezizomycotina</taxon>
        <taxon>Leotiomycetes</taxon>
        <taxon>Helotiales</taxon>
        <taxon>Hyaloscyphaceae</taxon>
        <taxon>Hyaloscypha</taxon>
        <taxon>Hyaloscypha bicolor</taxon>
    </lineage>
</organism>